<evidence type="ECO:0000256" key="1">
    <source>
        <dbReference type="SAM" id="MobiDB-lite"/>
    </source>
</evidence>
<dbReference type="InParanoid" id="A0A0P0Y7K8"/>
<gene>
    <name evidence="2" type="ordered locus">Os12g0181533</name>
    <name evidence="2" type="ORF">OSNPB_120181533</name>
</gene>
<feature type="compositionally biased region" description="Basic and acidic residues" evidence="1">
    <location>
        <begin position="14"/>
        <end position="23"/>
    </location>
</feature>
<dbReference type="AlphaFoldDB" id="A0A0P0Y7K8"/>
<keyword evidence="3" id="KW-1185">Reference proteome</keyword>
<proteinExistence type="predicted"/>
<dbReference type="PaxDb" id="39947-A0A0P0Y7K8"/>
<protein>
    <submittedName>
        <fullName evidence="2">Os12g0181533 protein</fullName>
    </submittedName>
</protein>
<dbReference type="Proteomes" id="UP000059680">
    <property type="component" value="Chromosome 12"/>
</dbReference>
<feature type="compositionally biased region" description="Low complexity" evidence="1">
    <location>
        <begin position="132"/>
        <end position="141"/>
    </location>
</feature>
<name>A0A0P0Y7K8_ORYSJ</name>
<accession>A0A0P0Y7K8</accession>
<sequence>MAVVVEAAGPPDGAHADGRRDGVADGDADEVGVLDDAAEGDLGAAEVGAHGVHVGVVSLAGGRVAGAVALGEEGGGVVDDEGEEEHHGGTGHPAQLRDRPRQRQHAGADDGGDDVRARRPERARPPRPPVVVQPRRLPGVPGLHRHLHRLHHLLPRR</sequence>
<feature type="region of interest" description="Disordered" evidence="1">
    <location>
        <begin position="73"/>
        <end position="142"/>
    </location>
</feature>
<feature type="non-terminal residue" evidence="2">
    <location>
        <position position="157"/>
    </location>
</feature>
<reference evidence="2 3" key="2">
    <citation type="journal article" date="2013" name="Plant Cell Physiol.">
        <title>Rice Annotation Project Database (RAP-DB): an integrative and interactive database for rice genomics.</title>
        <authorList>
            <person name="Sakai H."/>
            <person name="Lee S.S."/>
            <person name="Tanaka T."/>
            <person name="Numa H."/>
            <person name="Kim J."/>
            <person name="Kawahara Y."/>
            <person name="Wakimoto H."/>
            <person name="Yang C.C."/>
            <person name="Iwamoto M."/>
            <person name="Abe T."/>
            <person name="Yamada Y."/>
            <person name="Muto A."/>
            <person name="Inokuchi H."/>
            <person name="Ikemura T."/>
            <person name="Matsumoto T."/>
            <person name="Sasaki T."/>
            <person name="Itoh T."/>
        </authorList>
    </citation>
    <scope>NUCLEOTIDE SEQUENCE [LARGE SCALE GENOMIC DNA]</scope>
    <source>
        <strain evidence="3">cv. Nipponbare</strain>
    </source>
</reference>
<feature type="region of interest" description="Disordered" evidence="1">
    <location>
        <begin position="1"/>
        <end position="30"/>
    </location>
</feature>
<reference evidence="3" key="1">
    <citation type="journal article" date="2005" name="Nature">
        <title>The map-based sequence of the rice genome.</title>
        <authorList>
            <consortium name="International rice genome sequencing project (IRGSP)"/>
            <person name="Matsumoto T."/>
            <person name="Wu J."/>
            <person name="Kanamori H."/>
            <person name="Katayose Y."/>
            <person name="Fujisawa M."/>
            <person name="Namiki N."/>
            <person name="Mizuno H."/>
            <person name="Yamamoto K."/>
            <person name="Antonio B.A."/>
            <person name="Baba T."/>
            <person name="Sakata K."/>
            <person name="Nagamura Y."/>
            <person name="Aoki H."/>
            <person name="Arikawa K."/>
            <person name="Arita K."/>
            <person name="Bito T."/>
            <person name="Chiden Y."/>
            <person name="Fujitsuka N."/>
            <person name="Fukunaka R."/>
            <person name="Hamada M."/>
            <person name="Harada C."/>
            <person name="Hayashi A."/>
            <person name="Hijishita S."/>
            <person name="Honda M."/>
            <person name="Hosokawa S."/>
            <person name="Ichikawa Y."/>
            <person name="Idonuma A."/>
            <person name="Iijima M."/>
            <person name="Ikeda M."/>
            <person name="Ikeno M."/>
            <person name="Ito K."/>
            <person name="Ito S."/>
            <person name="Ito T."/>
            <person name="Ito Y."/>
            <person name="Ito Y."/>
            <person name="Iwabuchi A."/>
            <person name="Kamiya K."/>
            <person name="Karasawa W."/>
            <person name="Kurita K."/>
            <person name="Katagiri S."/>
            <person name="Kikuta A."/>
            <person name="Kobayashi H."/>
            <person name="Kobayashi N."/>
            <person name="Machita K."/>
            <person name="Maehara T."/>
            <person name="Masukawa M."/>
            <person name="Mizubayashi T."/>
            <person name="Mukai Y."/>
            <person name="Nagasaki H."/>
            <person name="Nagata Y."/>
            <person name="Naito S."/>
            <person name="Nakashima M."/>
            <person name="Nakama Y."/>
            <person name="Nakamichi Y."/>
            <person name="Nakamura M."/>
            <person name="Meguro A."/>
            <person name="Negishi M."/>
            <person name="Ohta I."/>
            <person name="Ohta T."/>
            <person name="Okamoto M."/>
            <person name="Ono N."/>
            <person name="Saji S."/>
            <person name="Sakaguchi M."/>
            <person name="Sakai K."/>
            <person name="Shibata M."/>
            <person name="Shimokawa T."/>
            <person name="Song J."/>
            <person name="Takazaki Y."/>
            <person name="Terasawa K."/>
            <person name="Tsugane M."/>
            <person name="Tsuji K."/>
            <person name="Ueda S."/>
            <person name="Waki K."/>
            <person name="Yamagata H."/>
            <person name="Yamamoto M."/>
            <person name="Yamamoto S."/>
            <person name="Yamane H."/>
            <person name="Yoshiki S."/>
            <person name="Yoshihara R."/>
            <person name="Yukawa K."/>
            <person name="Zhong H."/>
            <person name="Yano M."/>
            <person name="Yuan Q."/>
            <person name="Ouyang S."/>
            <person name="Liu J."/>
            <person name="Jones K.M."/>
            <person name="Gansberger K."/>
            <person name="Moffat K."/>
            <person name="Hill J."/>
            <person name="Bera J."/>
            <person name="Fadrosh D."/>
            <person name="Jin S."/>
            <person name="Johri S."/>
            <person name="Kim M."/>
            <person name="Overton L."/>
            <person name="Reardon M."/>
            <person name="Tsitrin T."/>
            <person name="Vuong H."/>
            <person name="Weaver B."/>
            <person name="Ciecko A."/>
            <person name="Tallon L."/>
            <person name="Jackson J."/>
            <person name="Pai G."/>
            <person name="Aken S.V."/>
            <person name="Utterback T."/>
            <person name="Reidmuller S."/>
            <person name="Feldblyum T."/>
            <person name="Hsiao J."/>
            <person name="Zismann V."/>
            <person name="Iobst S."/>
            <person name="de Vazeille A.R."/>
            <person name="Buell C.R."/>
            <person name="Ying K."/>
            <person name="Li Y."/>
            <person name="Lu T."/>
            <person name="Huang Y."/>
            <person name="Zhao Q."/>
            <person name="Feng Q."/>
            <person name="Zhang L."/>
            <person name="Zhu J."/>
            <person name="Weng Q."/>
            <person name="Mu J."/>
            <person name="Lu Y."/>
            <person name="Fan D."/>
            <person name="Liu Y."/>
            <person name="Guan J."/>
            <person name="Zhang Y."/>
            <person name="Yu S."/>
            <person name="Liu X."/>
            <person name="Zhang Y."/>
            <person name="Hong G."/>
            <person name="Han B."/>
            <person name="Choisne N."/>
            <person name="Demange N."/>
            <person name="Orjeda G."/>
            <person name="Samain S."/>
            <person name="Cattolico L."/>
            <person name="Pelletier E."/>
            <person name="Couloux A."/>
            <person name="Segurens B."/>
            <person name="Wincker P."/>
            <person name="D'Hont A."/>
            <person name="Scarpelli C."/>
            <person name="Weissenbach J."/>
            <person name="Salanoubat M."/>
            <person name="Quetier F."/>
            <person name="Yu Y."/>
            <person name="Kim H.R."/>
            <person name="Rambo T."/>
            <person name="Currie J."/>
            <person name="Collura K."/>
            <person name="Luo M."/>
            <person name="Yang T."/>
            <person name="Ammiraju J.S.S."/>
            <person name="Engler F."/>
            <person name="Soderlund C."/>
            <person name="Wing R.A."/>
            <person name="Palmer L.E."/>
            <person name="de la Bastide M."/>
            <person name="Spiegel L."/>
            <person name="Nascimento L."/>
            <person name="Zutavern T."/>
            <person name="O'Shaughnessy A."/>
            <person name="Dike S."/>
            <person name="Dedhia N."/>
            <person name="Preston R."/>
            <person name="Balija V."/>
            <person name="McCombie W.R."/>
            <person name="Chow T."/>
            <person name="Chen H."/>
            <person name="Chung M."/>
            <person name="Chen C."/>
            <person name="Shaw J."/>
            <person name="Wu H."/>
            <person name="Hsiao K."/>
            <person name="Chao Y."/>
            <person name="Chu M."/>
            <person name="Cheng C."/>
            <person name="Hour A."/>
            <person name="Lee P."/>
            <person name="Lin S."/>
            <person name="Lin Y."/>
            <person name="Liou J."/>
            <person name="Liu S."/>
            <person name="Hsing Y."/>
            <person name="Raghuvanshi S."/>
            <person name="Mohanty A."/>
            <person name="Bharti A.K."/>
            <person name="Gaur A."/>
            <person name="Gupta V."/>
            <person name="Kumar D."/>
            <person name="Ravi V."/>
            <person name="Vij S."/>
            <person name="Kapur A."/>
            <person name="Khurana P."/>
            <person name="Khurana P."/>
            <person name="Khurana J.P."/>
            <person name="Tyagi A.K."/>
            <person name="Gaikwad K."/>
            <person name="Singh A."/>
            <person name="Dalal V."/>
            <person name="Srivastava S."/>
            <person name="Dixit A."/>
            <person name="Pal A.K."/>
            <person name="Ghazi I.A."/>
            <person name="Yadav M."/>
            <person name="Pandit A."/>
            <person name="Bhargava A."/>
            <person name="Sureshbabu K."/>
            <person name="Batra K."/>
            <person name="Sharma T.R."/>
            <person name="Mohapatra T."/>
            <person name="Singh N.K."/>
            <person name="Messing J."/>
            <person name="Nelson A.B."/>
            <person name="Fuks G."/>
            <person name="Kavchok S."/>
            <person name="Keizer G."/>
            <person name="Linton E."/>
            <person name="Llaca V."/>
            <person name="Song R."/>
            <person name="Tanyolac B."/>
            <person name="Young S."/>
            <person name="Ho-Il K."/>
            <person name="Hahn J.H."/>
            <person name="Sangsakoo G."/>
            <person name="Vanavichit A."/>
            <person name="de Mattos Luiz.A.T."/>
            <person name="Zimmer P.D."/>
            <person name="Malone G."/>
            <person name="Dellagostin O."/>
            <person name="de Oliveira A.C."/>
            <person name="Bevan M."/>
            <person name="Bancroft I."/>
            <person name="Minx P."/>
            <person name="Cordum H."/>
            <person name="Wilson R."/>
            <person name="Cheng Z."/>
            <person name="Jin W."/>
            <person name="Jiang J."/>
            <person name="Leong S.A."/>
            <person name="Iwama H."/>
            <person name="Gojobori T."/>
            <person name="Itoh T."/>
            <person name="Niimura Y."/>
            <person name="Fujii Y."/>
            <person name="Habara T."/>
            <person name="Sakai H."/>
            <person name="Sato Y."/>
            <person name="Wilson G."/>
            <person name="Kumar K."/>
            <person name="McCouch S."/>
            <person name="Juretic N."/>
            <person name="Hoen D."/>
            <person name="Wright S."/>
            <person name="Bruskiewich R."/>
            <person name="Bureau T."/>
            <person name="Miyao A."/>
            <person name="Hirochika H."/>
            <person name="Nishikawa T."/>
            <person name="Kadowaki K."/>
            <person name="Sugiura M."/>
            <person name="Burr B."/>
            <person name="Sasaki T."/>
        </authorList>
    </citation>
    <scope>NUCLEOTIDE SEQUENCE [LARGE SCALE GENOMIC DNA]</scope>
    <source>
        <strain evidence="3">cv. Nipponbare</strain>
    </source>
</reference>
<reference evidence="2 3" key="3">
    <citation type="journal article" date="2013" name="Rice">
        <title>Improvement of the Oryza sativa Nipponbare reference genome using next generation sequence and optical map data.</title>
        <authorList>
            <person name="Kawahara Y."/>
            <person name="de la Bastide M."/>
            <person name="Hamilton J.P."/>
            <person name="Kanamori H."/>
            <person name="McCombie W.R."/>
            <person name="Ouyang S."/>
            <person name="Schwartz D.C."/>
            <person name="Tanaka T."/>
            <person name="Wu J."/>
            <person name="Zhou S."/>
            <person name="Childs K.L."/>
            <person name="Davidson R.M."/>
            <person name="Lin H."/>
            <person name="Quesada-Ocampo L."/>
            <person name="Vaillancourt B."/>
            <person name="Sakai H."/>
            <person name="Lee S.S."/>
            <person name="Kim J."/>
            <person name="Numa H."/>
            <person name="Itoh T."/>
            <person name="Buell C.R."/>
            <person name="Matsumoto T."/>
        </authorList>
    </citation>
    <scope>NUCLEOTIDE SEQUENCE [LARGE SCALE GENOMIC DNA]</scope>
    <source>
        <strain evidence="3">cv. Nipponbare</strain>
    </source>
</reference>
<evidence type="ECO:0000313" key="3">
    <source>
        <dbReference type="Proteomes" id="UP000059680"/>
    </source>
</evidence>
<evidence type="ECO:0000313" key="2">
    <source>
        <dbReference type="EMBL" id="BAT16150.1"/>
    </source>
</evidence>
<dbReference type="EMBL" id="AP014968">
    <property type="protein sequence ID" value="BAT16150.1"/>
    <property type="molecule type" value="Genomic_DNA"/>
</dbReference>
<organism evidence="2 3">
    <name type="scientific">Oryza sativa subsp. japonica</name>
    <name type="common">Rice</name>
    <dbReference type="NCBI Taxonomy" id="39947"/>
    <lineage>
        <taxon>Eukaryota</taxon>
        <taxon>Viridiplantae</taxon>
        <taxon>Streptophyta</taxon>
        <taxon>Embryophyta</taxon>
        <taxon>Tracheophyta</taxon>
        <taxon>Spermatophyta</taxon>
        <taxon>Magnoliopsida</taxon>
        <taxon>Liliopsida</taxon>
        <taxon>Poales</taxon>
        <taxon>Poaceae</taxon>
        <taxon>BOP clade</taxon>
        <taxon>Oryzoideae</taxon>
        <taxon>Oryzeae</taxon>
        <taxon>Oryzinae</taxon>
        <taxon>Oryza</taxon>
        <taxon>Oryza sativa</taxon>
    </lineage>
</organism>
<feature type="compositionally biased region" description="Basic and acidic residues" evidence="1">
    <location>
        <begin position="113"/>
        <end position="124"/>
    </location>
</feature>